<evidence type="ECO:0000259" key="3">
    <source>
        <dbReference type="PROSITE" id="PS51832"/>
    </source>
</evidence>
<feature type="domain" description="HD-GYP" evidence="3">
    <location>
        <begin position="779"/>
        <end position="985"/>
    </location>
</feature>
<organism evidence="4">
    <name type="scientific">Thiolapillus brandeum</name>
    <dbReference type="NCBI Taxonomy" id="1076588"/>
    <lineage>
        <taxon>Bacteria</taxon>
        <taxon>Pseudomonadati</taxon>
        <taxon>Pseudomonadota</taxon>
        <taxon>Gammaproteobacteria</taxon>
        <taxon>Chromatiales</taxon>
        <taxon>Sedimenticolaceae</taxon>
        <taxon>Thiolapillus</taxon>
    </lineage>
</organism>
<dbReference type="GO" id="GO:0007165">
    <property type="term" value="P:signal transduction"/>
    <property type="evidence" value="ECO:0007669"/>
    <property type="project" value="InterPro"/>
</dbReference>
<reference evidence="4" key="1">
    <citation type="journal article" date="2020" name="mSystems">
        <title>Genome- and Community-Level Interaction Insights into Carbon Utilization and Element Cycling Functions of Hydrothermarchaeota in Hydrothermal Sediment.</title>
        <authorList>
            <person name="Zhou Z."/>
            <person name="Liu Y."/>
            <person name="Xu W."/>
            <person name="Pan J."/>
            <person name="Luo Z.H."/>
            <person name="Li M."/>
        </authorList>
    </citation>
    <scope>NUCLEOTIDE SEQUENCE [LARGE SCALE GENOMIC DNA]</scope>
    <source>
        <strain evidence="4">HyVt-458</strain>
    </source>
</reference>
<dbReference type="PROSITE" id="PS51832">
    <property type="entry name" value="HD_GYP"/>
    <property type="match status" value="1"/>
</dbReference>
<protein>
    <submittedName>
        <fullName evidence="4">HD domain-containing protein</fullName>
    </submittedName>
</protein>
<name>A0A831RXG6_9GAMM</name>
<gene>
    <name evidence="4" type="ORF">ENJ12_03650</name>
</gene>
<dbReference type="Gene3D" id="6.10.340.10">
    <property type="match status" value="1"/>
</dbReference>
<dbReference type="SUPFAM" id="SSF55781">
    <property type="entry name" value="GAF domain-like"/>
    <property type="match status" value="1"/>
</dbReference>
<dbReference type="Proteomes" id="UP000886339">
    <property type="component" value="Unassembled WGS sequence"/>
</dbReference>
<dbReference type="Gene3D" id="1.10.3210.10">
    <property type="entry name" value="Hypothetical protein af1432"/>
    <property type="match status" value="2"/>
</dbReference>
<dbReference type="SMART" id="SM00471">
    <property type="entry name" value="HDc"/>
    <property type="match status" value="1"/>
</dbReference>
<sequence length="998" mass="112535">MAGMRQAQSGEADRKSARMPVINRLKQALFPLHIHIATLFIGLILTVGLVLGWFNYHKNAEIILSASEQLFDQINQEIMTHFRQVSAHTGSDIDLLVLTPIVHAGTLPERLKALPLLATVLRDEPSLSAVQVGYDNGDYFVVRPLYSRFMRQRFQAPEGAVFVADSITADTAGNAGMLRIYFDQKLQPLERRQMTTTQYDPRKRDWYRQAMAASGIHAGKPYLYYFIQKVGLTVGRKSPDGKSVVAADITLDSLSDIINRHPVSPSAEVLVIDDDGKVLAYRHPEKLVVRKGQDHFDIAGIDQLGSPVLTRVSPRILKKNRKMSFSFSGRKWLGTVRSIDVQDSDALFLAIVAPEDELLVEATRISRENIAITVLILVFALPVAWLFAHKITRPLRLLSEETERIRQLDFSQPATTRSRILEIVELAEGMDVMKKTINKFLRLITSLAGEQDFDRMLHRIVAETLDSSGADGVGILLLSDDEHRLEPRLWEPGKQLQKQPLLTDIIIREQPESAVVTALESAKIQLVQVSPEDAGPFEQALLAALQESQMQMAVFPLENRRNQVIGILYTVYGKKQGEKAADPVRERLGFVGALSGFAAVSLETRLLLKSQKDLLEAFIKLIAGAIDAKSPYTGGHCQRVPELTGMLVEAASLSNEPPFQAFGPSEEDREAIHIAAWLHDCGKVTTPEYVVDKATKLETLYNRIHEIRTRFEVLKRDAQIRYWQAVADGQDRDSLRLMLEKELADLDDDFAFVAHCNQGGEFMPKENIGRLKKIAGYRWQRTLDDSIGLSGDEQRLRQRATPGVLPVNESVLADKPEHLVPRDEKSVMPEDNPWGFRLDVPEYKFNRGELYNLCVRKGTLTPEERYIINDHIVQTIIMLEQLPYPKHLRDVPRLAGAHHEKMDGSGYPRRLHGEDMPLAARIMAIADIFEAITASDRPYKKAKKLSEAIHIMAMMKQDHHIDPELFDLFLRSGVYRRYAEKYLSPGQIDDVDIGQYLS</sequence>
<comment type="caution">
    <text evidence="4">The sequence shown here is derived from an EMBL/GenBank/DDBJ whole genome shotgun (WGS) entry which is preliminary data.</text>
</comment>
<dbReference type="EMBL" id="DRLF01000136">
    <property type="protein sequence ID" value="HEC05918.1"/>
    <property type="molecule type" value="Genomic_DNA"/>
</dbReference>
<dbReference type="CDD" id="cd06225">
    <property type="entry name" value="HAMP"/>
    <property type="match status" value="1"/>
</dbReference>
<dbReference type="GO" id="GO:0016020">
    <property type="term" value="C:membrane"/>
    <property type="evidence" value="ECO:0007669"/>
    <property type="project" value="InterPro"/>
</dbReference>
<feature type="domain" description="HAMP" evidence="2">
    <location>
        <begin position="389"/>
        <end position="442"/>
    </location>
</feature>
<dbReference type="CDD" id="cd00077">
    <property type="entry name" value="HDc"/>
    <property type="match status" value="2"/>
</dbReference>
<dbReference type="Gene3D" id="3.30.450.20">
    <property type="entry name" value="PAS domain"/>
    <property type="match status" value="2"/>
</dbReference>
<dbReference type="AlphaFoldDB" id="A0A831RXG6"/>
<dbReference type="SMART" id="SM00304">
    <property type="entry name" value="HAMP"/>
    <property type="match status" value="1"/>
</dbReference>
<evidence type="ECO:0000256" key="1">
    <source>
        <dbReference type="SAM" id="Phobius"/>
    </source>
</evidence>
<dbReference type="InterPro" id="IPR037522">
    <property type="entry name" value="HD_GYP_dom"/>
</dbReference>
<dbReference type="InterPro" id="IPR029016">
    <property type="entry name" value="GAF-like_dom_sf"/>
</dbReference>
<feature type="transmembrane region" description="Helical" evidence="1">
    <location>
        <begin position="370"/>
        <end position="388"/>
    </location>
</feature>
<evidence type="ECO:0000313" key="4">
    <source>
        <dbReference type="EMBL" id="HEC05918.1"/>
    </source>
</evidence>
<dbReference type="Pfam" id="PF13487">
    <property type="entry name" value="HD_5"/>
    <property type="match status" value="1"/>
</dbReference>
<dbReference type="InterPro" id="IPR003660">
    <property type="entry name" value="HAMP_dom"/>
</dbReference>
<dbReference type="Pfam" id="PF01966">
    <property type="entry name" value="HD"/>
    <property type="match status" value="1"/>
</dbReference>
<dbReference type="SUPFAM" id="SSF109604">
    <property type="entry name" value="HD-domain/PDEase-like"/>
    <property type="match status" value="2"/>
</dbReference>
<dbReference type="PROSITE" id="PS50885">
    <property type="entry name" value="HAMP"/>
    <property type="match status" value="1"/>
</dbReference>
<keyword evidence="1" id="KW-0812">Transmembrane</keyword>
<keyword evidence="1" id="KW-0472">Membrane</keyword>
<dbReference type="Pfam" id="PF00672">
    <property type="entry name" value="HAMP"/>
    <property type="match status" value="1"/>
</dbReference>
<proteinExistence type="predicted"/>
<dbReference type="InterPro" id="IPR052020">
    <property type="entry name" value="Cyclic_di-GMP/3'3'-cGAMP_PDE"/>
</dbReference>
<dbReference type="InterPro" id="IPR006674">
    <property type="entry name" value="HD_domain"/>
</dbReference>
<dbReference type="GO" id="GO:0008081">
    <property type="term" value="F:phosphoric diester hydrolase activity"/>
    <property type="evidence" value="ECO:0007669"/>
    <property type="project" value="UniProtKB-ARBA"/>
</dbReference>
<feature type="transmembrane region" description="Helical" evidence="1">
    <location>
        <begin position="28"/>
        <end position="54"/>
    </location>
</feature>
<evidence type="ECO:0000259" key="2">
    <source>
        <dbReference type="PROSITE" id="PS50885"/>
    </source>
</evidence>
<keyword evidence="1" id="KW-1133">Transmembrane helix</keyword>
<dbReference type="PANTHER" id="PTHR45228">
    <property type="entry name" value="CYCLIC DI-GMP PHOSPHODIESTERASE TM_0186-RELATED"/>
    <property type="match status" value="1"/>
</dbReference>
<dbReference type="Gene3D" id="3.30.450.40">
    <property type="match status" value="1"/>
</dbReference>
<accession>A0A831RXG6</accession>
<dbReference type="InterPro" id="IPR003607">
    <property type="entry name" value="HD/PDEase_dom"/>
</dbReference>
<dbReference type="PANTHER" id="PTHR45228:SF5">
    <property type="entry name" value="CYCLIC DI-GMP PHOSPHODIESTERASE VC_1348-RELATED"/>
    <property type="match status" value="1"/>
</dbReference>